<reference evidence="5" key="1">
    <citation type="journal article" date="2020" name="PLoS Negl. Trop. Dis.">
        <title>High-quality nuclear genome for Sarcoptes scabiei-A critical resource for a neglected parasite.</title>
        <authorList>
            <person name="Korhonen P.K."/>
            <person name="Gasser R.B."/>
            <person name="Ma G."/>
            <person name="Wang T."/>
            <person name="Stroehlein A.J."/>
            <person name="Young N.D."/>
            <person name="Ang C.S."/>
            <person name="Fernando D.D."/>
            <person name="Lu H.C."/>
            <person name="Taylor S."/>
            <person name="Reynolds S.L."/>
            <person name="Mofiz E."/>
            <person name="Najaraj S.H."/>
            <person name="Gowda H."/>
            <person name="Madugundu A."/>
            <person name="Renuse S."/>
            <person name="Holt D."/>
            <person name="Pandey A."/>
            <person name="Papenfuss A.T."/>
            <person name="Fischer K."/>
        </authorList>
    </citation>
    <scope>NUCLEOTIDE SEQUENCE [LARGE SCALE GENOMIC DNA]</scope>
</reference>
<accession>A0A834VC13</accession>
<feature type="region of interest" description="Disordered" evidence="1">
    <location>
        <begin position="262"/>
        <end position="313"/>
    </location>
</feature>
<keyword evidence="5" id="KW-1185">Reference proteome</keyword>
<reference evidence="4" key="3">
    <citation type="submission" date="2022-06" db="UniProtKB">
        <authorList>
            <consortium name="EnsemblMetazoa"/>
        </authorList>
    </citation>
    <scope>IDENTIFICATION</scope>
</reference>
<feature type="region of interest" description="Disordered" evidence="1">
    <location>
        <begin position="194"/>
        <end position="213"/>
    </location>
</feature>
<gene>
    <name evidence="3" type="ORF">SSS_1891</name>
</gene>
<keyword evidence="2" id="KW-1133">Transmembrane helix</keyword>
<feature type="transmembrane region" description="Helical" evidence="2">
    <location>
        <begin position="163"/>
        <end position="184"/>
    </location>
</feature>
<organism evidence="3">
    <name type="scientific">Sarcoptes scabiei</name>
    <name type="common">Itch mite</name>
    <name type="synonym">Acarus scabiei</name>
    <dbReference type="NCBI Taxonomy" id="52283"/>
    <lineage>
        <taxon>Eukaryota</taxon>
        <taxon>Metazoa</taxon>
        <taxon>Ecdysozoa</taxon>
        <taxon>Arthropoda</taxon>
        <taxon>Chelicerata</taxon>
        <taxon>Arachnida</taxon>
        <taxon>Acari</taxon>
        <taxon>Acariformes</taxon>
        <taxon>Sarcoptiformes</taxon>
        <taxon>Astigmata</taxon>
        <taxon>Psoroptidia</taxon>
        <taxon>Sarcoptoidea</taxon>
        <taxon>Sarcoptidae</taxon>
        <taxon>Sarcoptinae</taxon>
        <taxon>Sarcoptes</taxon>
    </lineage>
</organism>
<evidence type="ECO:0000256" key="1">
    <source>
        <dbReference type="SAM" id="MobiDB-lite"/>
    </source>
</evidence>
<feature type="compositionally biased region" description="Polar residues" evidence="1">
    <location>
        <begin position="262"/>
        <end position="271"/>
    </location>
</feature>
<keyword evidence="2" id="KW-0472">Membrane</keyword>
<dbReference type="Proteomes" id="UP000070412">
    <property type="component" value="Unassembled WGS sequence"/>
</dbReference>
<sequence>MLCLKFYILHFDRKLWHQFQPFQLLLLTGSILFSVLNLKFSLIQCKESTLAVDKNSTIVSDVFRQEILGPITVIQRVCLRQSKKILQNRFNDSMLCDCIGLLYCDCINDYCHNEIIASRIDCIDRCSYEFLNCSKSSSPTSSRPESISIVECLQLSIDDDLPIIAGIIISSVMILAMICTIWSLCQTRSHNLTTSSSSQVNDQSSSSVSGVSTSLVRKDSDVNQINWNRKMEPKLIDPATLRREEKGIELYNANKIQSIPSESNQISSTATIGPPITPDLIPKRTPFTRKPPPGLPPRAKTKEEEPKRLKPDLEELRRAVMIVP</sequence>
<dbReference type="EMBL" id="WVUK01000058">
    <property type="protein sequence ID" value="KAF7491952.1"/>
    <property type="molecule type" value="Genomic_DNA"/>
</dbReference>
<evidence type="ECO:0000313" key="4">
    <source>
        <dbReference type="EnsemblMetazoa" id="KAF7491952.1"/>
    </source>
</evidence>
<name>A0A834VC13_SARSC</name>
<reference evidence="3" key="2">
    <citation type="submission" date="2020-01" db="EMBL/GenBank/DDBJ databases">
        <authorList>
            <person name="Korhonen P.K.K."/>
            <person name="Guangxu M.G."/>
            <person name="Wang T.W."/>
            <person name="Stroehlein A.J.S."/>
            <person name="Young N.D."/>
            <person name="Ang C.-S.A."/>
            <person name="Fernando D.W.F."/>
            <person name="Lu H.L."/>
            <person name="Taylor S.T."/>
            <person name="Ehtesham M.E.M."/>
            <person name="Najaraj S.H.N."/>
            <person name="Harsha G.H.G."/>
            <person name="Madugundu A.M."/>
            <person name="Renuse S.R."/>
            <person name="Holt D.H."/>
            <person name="Pandey A.P."/>
            <person name="Papenfuss A.P."/>
            <person name="Gasser R.B.G."/>
            <person name="Fischer K.F."/>
        </authorList>
    </citation>
    <scope>NUCLEOTIDE SEQUENCE</scope>
    <source>
        <strain evidence="3">SSS_KF_BRIS2020</strain>
    </source>
</reference>
<protein>
    <submittedName>
        <fullName evidence="3 4">Uncharacterized protein</fullName>
    </submittedName>
</protein>
<keyword evidence="2" id="KW-0812">Transmembrane</keyword>
<proteinExistence type="predicted"/>
<evidence type="ECO:0000256" key="2">
    <source>
        <dbReference type="SAM" id="Phobius"/>
    </source>
</evidence>
<dbReference type="EnsemblMetazoa" id="SSS_1891s_mrna">
    <property type="protein sequence ID" value="KAF7491952.1"/>
    <property type="gene ID" value="SSS_1891"/>
</dbReference>
<evidence type="ECO:0000313" key="5">
    <source>
        <dbReference type="Proteomes" id="UP000070412"/>
    </source>
</evidence>
<evidence type="ECO:0000313" key="3">
    <source>
        <dbReference type="EMBL" id="KAF7491952.1"/>
    </source>
</evidence>
<dbReference type="AlphaFoldDB" id="A0A834VC13"/>
<feature type="compositionally biased region" description="Basic and acidic residues" evidence="1">
    <location>
        <begin position="300"/>
        <end position="313"/>
    </location>
</feature>